<dbReference type="RefSeq" id="WP_144333916.1">
    <property type="nucleotide sequence ID" value="NZ_VLPL01000007.1"/>
</dbReference>
<dbReference type="EMBL" id="VLPL01000007">
    <property type="protein sequence ID" value="TSJ41658.1"/>
    <property type="molecule type" value="Genomic_DNA"/>
</dbReference>
<accession>A0A556MPD5</accession>
<keyword evidence="2" id="KW-1185">Reference proteome</keyword>
<sequence length="86" mass="10196">MDCIELRPDQIVRRGKYPAPNVPNHNSLFFHPSTLHGSTKELEEWGYELATFCRQNGIPYYCFTNDFGKKINVYPNDTIEQWWSNR</sequence>
<protein>
    <submittedName>
        <fullName evidence="1">Uncharacterized protein</fullName>
    </submittedName>
</protein>
<comment type="caution">
    <text evidence="1">The sequence shown here is derived from an EMBL/GenBank/DDBJ whole genome shotgun (WGS) entry which is preliminary data.</text>
</comment>
<dbReference type="AlphaFoldDB" id="A0A556MPD5"/>
<dbReference type="Proteomes" id="UP000316008">
    <property type="component" value="Unassembled WGS sequence"/>
</dbReference>
<organism evidence="1 2">
    <name type="scientific">Fluviicola chungangensis</name>
    <dbReference type="NCBI Taxonomy" id="2597671"/>
    <lineage>
        <taxon>Bacteria</taxon>
        <taxon>Pseudomonadati</taxon>
        <taxon>Bacteroidota</taxon>
        <taxon>Flavobacteriia</taxon>
        <taxon>Flavobacteriales</taxon>
        <taxon>Crocinitomicaceae</taxon>
        <taxon>Fluviicola</taxon>
    </lineage>
</organism>
<proteinExistence type="predicted"/>
<evidence type="ECO:0000313" key="1">
    <source>
        <dbReference type="EMBL" id="TSJ41658.1"/>
    </source>
</evidence>
<name>A0A556MPD5_9FLAO</name>
<evidence type="ECO:0000313" key="2">
    <source>
        <dbReference type="Proteomes" id="UP000316008"/>
    </source>
</evidence>
<gene>
    <name evidence="1" type="ORF">FO442_14465</name>
</gene>
<reference evidence="1 2" key="1">
    <citation type="submission" date="2019-07" db="EMBL/GenBank/DDBJ databases">
        <authorList>
            <person name="Huq M.A."/>
        </authorList>
    </citation>
    <scope>NUCLEOTIDE SEQUENCE [LARGE SCALE GENOMIC DNA]</scope>
    <source>
        <strain evidence="1 2">MAH-3</strain>
    </source>
</reference>